<feature type="domain" description="Cdc42 binding" evidence="3">
    <location>
        <begin position="7"/>
        <end position="39"/>
    </location>
</feature>
<keyword evidence="2" id="KW-0963">Cytoplasm</keyword>
<keyword evidence="5" id="KW-1185">Reference proteome</keyword>
<dbReference type="AlphaFoldDB" id="A0A8C9KY60"/>
<dbReference type="Ensembl" id="ENSSCAT00000002213.1">
    <property type="protein sequence ID" value="ENSSCAP00000001899.1"/>
    <property type="gene ID" value="ENSSCAG00000001641.1"/>
</dbReference>
<proteinExistence type="predicted"/>
<accession>A0A8C9KY60</accession>
<evidence type="ECO:0000259" key="3">
    <source>
        <dbReference type="Pfam" id="PF09027"/>
    </source>
</evidence>
<evidence type="ECO:0000256" key="2">
    <source>
        <dbReference type="ARBA" id="ARBA00022490"/>
    </source>
</evidence>
<comment type="subcellular location">
    <subcellularLocation>
        <location evidence="1">Cytoplasm</location>
    </subcellularLocation>
</comment>
<dbReference type="Pfam" id="PF09027">
    <property type="entry name" value="GTPase_binding"/>
    <property type="match status" value="1"/>
</dbReference>
<sequence length="41" mass="4369">MSTAGVAAQEMRVPLKTGFLHTSQGMGSLKTCWGTHSGFEK</sequence>
<dbReference type="GO" id="GO:0005737">
    <property type="term" value="C:cytoplasm"/>
    <property type="evidence" value="ECO:0007669"/>
    <property type="project" value="UniProtKB-SubCell"/>
</dbReference>
<dbReference type="GeneTree" id="ENSGT00940000173776"/>
<name>A0A8C9KY60_SERCA</name>
<evidence type="ECO:0000256" key="1">
    <source>
        <dbReference type="ARBA" id="ARBA00004496"/>
    </source>
</evidence>
<evidence type="ECO:0000313" key="5">
    <source>
        <dbReference type="Proteomes" id="UP000694409"/>
    </source>
</evidence>
<organism evidence="4 5">
    <name type="scientific">Serinus canaria</name>
    <name type="common">Island canary</name>
    <name type="synonym">Fringilla canaria</name>
    <dbReference type="NCBI Taxonomy" id="9135"/>
    <lineage>
        <taxon>Eukaryota</taxon>
        <taxon>Metazoa</taxon>
        <taxon>Chordata</taxon>
        <taxon>Craniata</taxon>
        <taxon>Vertebrata</taxon>
        <taxon>Euteleostomi</taxon>
        <taxon>Archelosauria</taxon>
        <taxon>Archosauria</taxon>
        <taxon>Dinosauria</taxon>
        <taxon>Saurischia</taxon>
        <taxon>Theropoda</taxon>
        <taxon>Coelurosauria</taxon>
        <taxon>Aves</taxon>
        <taxon>Neognathae</taxon>
        <taxon>Neoaves</taxon>
        <taxon>Telluraves</taxon>
        <taxon>Australaves</taxon>
        <taxon>Passeriformes</taxon>
        <taxon>Passeroidea</taxon>
        <taxon>Fringillidae</taxon>
        <taxon>Carduelinae</taxon>
        <taxon>Serinus</taxon>
    </lineage>
</organism>
<dbReference type="InterPro" id="IPR015116">
    <property type="entry name" value="Cdc42-bd-like"/>
</dbReference>
<protein>
    <recommendedName>
        <fullName evidence="3">Cdc42 binding domain-containing protein</fullName>
    </recommendedName>
</protein>
<evidence type="ECO:0000313" key="4">
    <source>
        <dbReference type="Ensembl" id="ENSSCAP00000001899.1"/>
    </source>
</evidence>
<reference evidence="4" key="2">
    <citation type="submission" date="2025-09" db="UniProtKB">
        <authorList>
            <consortium name="Ensembl"/>
        </authorList>
    </citation>
    <scope>IDENTIFICATION</scope>
</reference>
<dbReference type="Proteomes" id="UP000694409">
    <property type="component" value="Unassembled WGS sequence"/>
</dbReference>
<reference evidence="4" key="1">
    <citation type="submission" date="2025-08" db="UniProtKB">
        <authorList>
            <consortium name="Ensembl"/>
        </authorList>
    </citation>
    <scope>IDENTIFICATION</scope>
</reference>